<dbReference type="GeneID" id="31487789"/>
<evidence type="ECO:0000256" key="4">
    <source>
        <dbReference type="ARBA" id="ARBA00022452"/>
    </source>
</evidence>
<reference evidence="11" key="1">
    <citation type="submission" date="2002-11" db="EMBL/GenBank/DDBJ databases">
        <title>Virulence-associated genes located in a cosmid clone of Haemophilus somnus.</title>
        <authorList>
            <person name="Tagawa Y."/>
            <person name="Tanaka A."/>
            <person name="Hoshinoo K."/>
            <person name="Corbeil L.B."/>
        </authorList>
    </citation>
    <scope>NUCLEOTIDE SEQUENCE</scope>
    <source>
        <strain evidence="11">2336</strain>
    </source>
</reference>
<name>A0A6G7QQ53_HISSO</name>
<dbReference type="PROSITE" id="PS51779">
    <property type="entry name" value="POTRA"/>
    <property type="match status" value="1"/>
</dbReference>
<accession>A0A6G7QQ53</accession>
<dbReference type="PANTHER" id="PTHR34597">
    <property type="entry name" value="SLR1661 PROTEIN"/>
    <property type="match status" value="1"/>
</dbReference>
<evidence type="ECO:0000256" key="2">
    <source>
        <dbReference type="ARBA" id="ARBA00009055"/>
    </source>
</evidence>
<keyword evidence="6" id="KW-0653">Protein transport</keyword>
<proteinExistence type="inferred from homology"/>
<evidence type="ECO:0000256" key="6">
    <source>
        <dbReference type="ARBA" id="ARBA00022927"/>
    </source>
</evidence>
<dbReference type="GO" id="GO:0008320">
    <property type="term" value="F:protein transmembrane transporter activity"/>
    <property type="evidence" value="ECO:0007669"/>
    <property type="project" value="TreeGrafter"/>
</dbReference>
<dbReference type="GO" id="GO:0098046">
    <property type="term" value="C:type V protein secretion system complex"/>
    <property type="evidence" value="ECO:0007669"/>
    <property type="project" value="TreeGrafter"/>
</dbReference>
<organism evidence="11">
    <name type="scientific">Histophilus somni</name>
    <name type="common">Haemophilus somnus</name>
    <dbReference type="NCBI Taxonomy" id="731"/>
    <lineage>
        <taxon>Bacteria</taxon>
        <taxon>Pseudomonadati</taxon>
        <taxon>Pseudomonadota</taxon>
        <taxon>Gammaproteobacteria</taxon>
        <taxon>Pasteurellales</taxon>
        <taxon>Pasteurellaceae</taxon>
        <taxon>Histophilus</taxon>
    </lineage>
</organism>
<dbReference type="GO" id="GO:0046819">
    <property type="term" value="P:protein secretion by the type V secretion system"/>
    <property type="evidence" value="ECO:0007669"/>
    <property type="project" value="TreeGrafter"/>
</dbReference>
<keyword evidence="8" id="KW-0998">Cell outer membrane</keyword>
<dbReference type="Pfam" id="PF03865">
    <property type="entry name" value="ShlB"/>
    <property type="match status" value="1"/>
</dbReference>
<keyword evidence="4" id="KW-1134">Transmembrane beta strand</keyword>
<feature type="domain" description="POTRA" evidence="10">
    <location>
        <begin position="97"/>
        <end position="172"/>
    </location>
</feature>
<keyword evidence="9" id="KW-0732">Signal</keyword>
<evidence type="ECO:0000256" key="3">
    <source>
        <dbReference type="ARBA" id="ARBA00022448"/>
    </source>
</evidence>
<dbReference type="Gene3D" id="2.40.160.50">
    <property type="entry name" value="membrane protein fhac: a member of the omp85/tpsb transporter family"/>
    <property type="match status" value="1"/>
</dbReference>
<dbReference type="InterPro" id="IPR005565">
    <property type="entry name" value="Hemolysn_activator_HlyB_C"/>
</dbReference>
<evidence type="ECO:0000256" key="9">
    <source>
        <dbReference type="SAM" id="SignalP"/>
    </source>
</evidence>
<dbReference type="EMBL" id="AB096269">
    <property type="protein sequence ID" value="BBD20573.1"/>
    <property type="molecule type" value="Genomic_DNA"/>
</dbReference>
<evidence type="ECO:0000256" key="1">
    <source>
        <dbReference type="ARBA" id="ARBA00004442"/>
    </source>
</evidence>
<dbReference type="InterPro" id="IPR034746">
    <property type="entry name" value="POTRA"/>
</dbReference>
<feature type="signal peptide" evidence="9">
    <location>
        <begin position="1"/>
        <end position="30"/>
    </location>
</feature>
<dbReference type="Gene3D" id="3.10.20.310">
    <property type="entry name" value="membrane protein fhac"/>
    <property type="match status" value="1"/>
</dbReference>
<keyword evidence="3" id="KW-0813">Transport</keyword>
<evidence type="ECO:0000259" key="10">
    <source>
        <dbReference type="PROSITE" id="PS51779"/>
    </source>
</evidence>
<evidence type="ECO:0000256" key="5">
    <source>
        <dbReference type="ARBA" id="ARBA00022692"/>
    </source>
</evidence>
<evidence type="ECO:0000256" key="8">
    <source>
        <dbReference type="ARBA" id="ARBA00023237"/>
    </source>
</evidence>
<dbReference type="AlphaFoldDB" id="A0A6G7QQ53"/>
<dbReference type="InterPro" id="IPR027282">
    <property type="entry name" value="TPS"/>
</dbReference>
<comment type="similarity">
    <text evidence="2">Belongs to the TPS (TC 1.B.20) family.</text>
</comment>
<dbReference type="PIRSF" id="PIRSF029745">
    <property type="entry name" value="FhaC"/>
    <property type="match status" value="1"/>
</dbReference>
<comment type="subcellular location">
    <subcellularLocation>
        <location evidence="1">Cell outer membrane</location>
    </subcellularLocation>
</comment>
<dbReference type="SMR" id="A0A6G7QQ53"/>
<dbReference type="PANTHER" id="PTHR34597:SF3">
    <property type="entry name" value="OUTER MEMBRANE TRANSPORTER CDIB"/>
    <property type="match status" value="1"/>
</dbReference>
<dbReference type="InterPro" id="IPR013686">
    <property type="entry name" value="Polypept-transport_assoc_ShlB"/>
</dbReference>
<protein>
    <submittedName>
        <fullName evidence="11">Outer membrane transporter protein</fullName>
    </submittedName>
</protein>
<keyword evidence="5" id="KW-0812">Transmembrane</keyword>
<evidence type="ECO:0000313" key="11">
    <source>
        <dbReference type="EMBL" id="BBD20573.1"/>
    </source>
</evidence>
<dbReference type="InterPro" id="IPR051544">
    <property type="entry name" value="TPS_OM_transporter"/>
</dbReference>
<sequence>MPKYKYNKINILFSCCLLVSFVVAPLVVQAQEDPLVTQAREAAKEAKPLVQELLHLKNQQQFEKVEQNFEKAQRFLEDNRPNQEQIVEQLKSAKDVQTITKITIDFGGEEIFLDFDEVTKHYLNQPLSAKTVFALTKELTQVLYNAGYVTSAIGLKSSKIKNGEVEFVVLWGKVNDILVEEQQASLFKDKAMLFVLPNLKGKVLRIYDVDQLIEILNTGNKTAKVNVIAANEKSMSNLSIERHRTSYPQVSLSLNNSGEGSNAEGRNQATLSISWSDLLGTNDRWSFSTGYRIYKDRQANRQQNYSLSYTQPFSFSTLDIKLSYSGYKKQLRGIHTHGSSGETKQASFKLSHTLLRNKDMILSLYGELEFKRRLSYFGDIRIGKYHNNKLNIGLSYVTNLGHGKLYSDLSYSNGLRWFNANHSAYNSHRDKTLRLVSGSINWQRPFVFFNRGMSYQFRLGAQYGFDSLYGENQFSIGDEYTVRGFKGGAGSGDRGFYISQTVTIPFYPQKSYLSYINPFLGIDIGKVHAKRPHHVVDTFAGFAFGVKAQIKSLALSLTYAKPINGVGTFEESNKKSVFYFTGSVSF</sequence>
<keyword evidence="7" id="KW-0472">Membrane</keyword>
<feature type="chain" id="PRO_5026074929" evidence="9">
    <location>
        <begin position="31"/>
        <end position="586"/>
    </location>
</feature>
<gene>
    <name evidence="11" type="primary">ibpB</name>
</gene>
<dbReference type="GO" id="GO:0009279">
    <property type="term" value="C:cell outer membrane"/>
    <property type="evidence" value="ECO:0007669"/>
    <property type="project" value="UniProtKB-SubCell"/>
</dbReference>
<evidence type="ECO:0000256" key="7">
    <source>
        <dbReference type="ARBA" id="ARBA00023136"/>
    </source>
</evidence>
<dbReference type="Pfam" id="PF08479">
    <property type="entry name" value="POTRA_2"/>
    <property type="match status" value="1"/>
</dbReference>
<dbReference type="RefSeq" id="WP_012340629.1">
    <property type="nucleotide sequence ID" value="NZ_CP157211.1"/>
</dbReference>